<name>A0A9X3NNA4_9ACTN</name>
<evidence type="ECO:0000313" key="2">
    <source>
        <dbReference type="Proteomes" id="UP001147653"/>
    </source>
</evidence>
<evidence type="ECO:0000313" key="1">
    <source>
        <dbReference type="EMBL" id="MDA0184527.1"/>
    </source>
</evidence>
<dbReference type="AlphaFoldDB" id="A0A9X3NNA4"/>
<reference evidence="1" key="1">
    <citation type="submission" date="2022-10" db="EMBL/GenBank/DDBJ databases">
        <title>The WGS of Solirubrobacter phytolaccae KCTC 29190.</title>
        <authorList>
            <person name="Jiang Z."/>
        </authorList>
    </citation>
    <scope>NUCLEOTIDE SEQUENCE</scope>
    <source>
        <strain evidence="1">KCTC 29190</strain>
    </source>
</reference>
<dbReference type="EMBL" id="JAPDDP010000078">
    <property type="protein sequence ID" value="MDA0184527.1"/>
    <property type="molecule type" value="Genomic_DNA"/>
</dbReference>
<gene>
    <name evidence="1" type="ORF">OJ997_29765</name>
</gene>
<dbReference type="RefSeq" id="WP_270028982.1">
    <property type="nucleotide sequence ID" value="NZ_JAPDDP010000078.1"/>
</dbReference>
<dbReference type="Proteomes" id="UP001147653">
    <property type="component" value="Unassembled WGS sequence"/>
</dbReference>
<accession>A0A9X3NNA4</accession>
<proteinExistence type="predicted"/>
<protein>
    <submittedName>
        <fullName evidence="1">Uncharacterized protein</fullName>
    </submittedName>
</protein>
<organism evidence="1 2">
    <name type="scientific">Solirubrobacter phytolaccae</name>
    <dbReference type="NCBI Taxonomy" id="1404360"/>
    <lineage>
        <taxon>Bacteria</taxon>
        <taxon>Bacillati</taxon>
        <taxon>Actinomycetota</taxon>
        <taxon>Thermoleophilia</taxon>
        <taxon>Solirubrobacterales</taxon>
        <taxon>Solirubrobacteraceae</taxon>
        <taxon>Solirubrobacter</taxon>
    </lineage>
</organism>
<keyword evidence="2" id="KW-1185">Reference proteome</keyword>
<comment type="caution">
    <text evidence="1">The sequence shown here is derived from an EMBL/GenBank/DDBJ whole genome shotgun (WGS) entry which is preliminary data.</text>
</comment>
<sequence length="108" mass="11730">MRPLLREAVAMLARAPEEQAAAVAGACVDELALDLDAQPWHDESADVRAALDELDGMLDAMSGEEHARLWTIDALHGAEWHQVRRLARRVLALDGVEPAPSPPHLPGE</sequence>